<proteinExistence type="predicted"/>
<sequence length="304" mass="32113">MVLSAKGVSSIKLNLRQDAFDEISKLIIPIAETYVLEMKVDDQKIKKKVLLLGEKDVASASNIKFLSFNIQSVAMPIQEGHIDLALTDISAKISMDFKMLGAKVGKVIVDATLNINSNVKFGAKAKTQVFDTKVEIDNFDTDISGLAGPALAAATEAIANILEDMIENSLAAAIKDGLESGLDSVMMRDWDVMGNVASLFYKFHIDFLTAPLISKATGVEYAISIDSEFRSGEAYEPDVQPGSPPAAAKPAASATAATTSATASAIPAAAPAVENETPADGAAKGGMFAWARETLCGRFTEKSS</sequence>
<evidence type="ECO:0000313" key="2">
    <source>
        <dbReference type="EMBL" id="TPX72470.1"/>
    </source>
</evidence>
<organism evidence="2 3">
    <name type="scientific">Chytriomyces confervae</name>
    <dbReference type="NCBI Taxonomy" id="246404"/>
    <lineage>
        <taxon>Eukaryota</taxon>
        <taxon>Fungi</taxon>
        <taxon>Fungi incertae sedis</taxon>
        <taxon>Chytridiomycota</taxon>
        <taxon>Chytridiomycota incertae sedis</taxon>
        <taxon>Chytridiomycetes</taxon>
        <taxon>Chytridiales</taxon>
        <taxon>Chytriomycetaceae</taxon>
        <taxon>Chytriomyces</taxon>
    </lineage>
</organism>
<comment type="caution">
    <text evidence="2">The sequence shown here is derived from an EMBL/GenBank/DDBJ whole genome shotgun (WGS) entry which is preliminary data.</text>
</comment>
<dbReference type="OrthoDB" id="2122578at2759"/>
<reference evidence="2 3" key="1">
    <citation type="journal article" date="2019" name="Sci. Rep.">
        <title>Comparative genomics of chytrid fungi reveal insights into the obligate biotrophic and pathogenic lifestyle of Synchytrium endobioticum.</title>
        <authorList>
            <person name="van de Vossenberg B.T.L.H."/>
            <person name="Warris S."/>
            <person name="Nguyen H.D.T."/>
            <person name="van Gent-Pelzer M.P.E."/>
            <person name="Joly D.L."/>
            <person name="van de Geest H.C."/>
            <person name="Bonants P.J.M."/>
            <person name="Smith D.S."/>
            <person name="Levesque C.A."/>
            <person name="van der Lee T.A.J."/>
        </authorList>
    </citation>
    <scope>NUCLEOTIDE SEQUENCE [LARGE SCALE GENOMIC DNA]</scope>
    <source>
        <strain evidence="2 3">CBS 675.73</strain>
    </source>
</reference>
<dbReference type="EMBL" id="QEAP01000226">
    <property type="protein sequence ID" value="TPX72470.1"/>
    <property type="molecule type" value="Genomic_DNA"/>
</dbReference>
<dbReference type="Proteomes" id="UP000320333">
    <property type="component" value="Unassembled WGS sequence"/>
</dbReference>
<evidence type="ECO:0000256" key="1">
    <source>
        <dbReference type="SAM" id="MobiDB-lite"/>
    </source>
</evidence>
<keyword evidence="3" id="KW-1185">Reference proteome</keyword>
<feature type="compositionally biased region" description="Low complexity" evidence="1">
    <location>
        <begin position="245"/>
        <end position="254"/>
    </location>
</feature>
<evidence type="ECO:0000313" key="3">
    <source>
        <dbReference type="Proteomes" id="UP000320333"/>
    </source>
</evidence>
<feature type="region of interest" description="Disordered" evidence="1">
    <location>
        <begin position="233"/>
        <end position="254"/>
    </location>
</feature>
<dbReference type="AlphaFoldDB" id="A0A507FA55"/>
<evidence type="ECO:0008006" key="4">
    <source>
        <dbReference type="Google" id="ProtNLM"/>
    </source>
</evidence>
<protein>
    <recommendedName>
        <fullName evidence="4">Lipid-binding serum glycoprotein N-terminal domain-containing protein</fullName>
    </recommendedName>
</protein>
<name>A0A507FA55_9FUNG</name>
<dbReference type="Gene3D" id="3.15.10.10">
    <property type="entry name" value="Bactericidal permeability-increasing protein, domain 1"/>
    <property type="match status" value="1"/>
</dbReference>
<accession>A0A507FA55</accession>
<gene>
    <name evidence="2" type="ORF">CcCBS67573_g05858</name>
</gene>